<protein>
    <submittedName>
        <fullName evidence="3">Transmembrane domain-containing protein</fullName>
    </submittedName>
</protein>
<gene>
    <name evidence="3" type="ORF">OJ252_3433</name>
</gene>
<feature type="transmembrane region" description="Helical" evidence="2">
    <location>
        <begin position="107"/>
        <end position="129"/>
    </location>
</feature>
<keyword evidence="2" id="KW-1133">Transmembrane helix</keyword>
<evidence type="ECO:0000313" key="4">
    <source>
        <dbReference type="Proteomes" id="UP001071777"/>
    </source>
</evidence>
<sequence length="302" mass="32753">MRGVSLVQSSPDGGLPLARIYRTNVGEYVQEGWRVGLLLIIVGASPGVAIIGLFRSQIRQGEDLSYRESFLSHYVHSNLGFVIGGVSSSLGFALIENIAYLSNSTENILLMILIGIARTFLSVPFHISASGYSCIILSRYIFREDDLHGSRAPESTSTFMSDVLSSDLLKKTLASGHSSTAGARRRHRDEPGTGAKTDSRMALLKFKQTSSSVSTSFWSEKAYNKLEKTWVSPEPALCMHGAGITRHDGYRFLNGFGGFVVAVYQFVCSRLAGPGEAHLQQEGPGGWGRAGGRGSWRGGRAR</sequence>
<name>A0ABQ8P2B9_9CRYT</name>
<accession>A0ABQ8P2B9</accession>
<evidence type="ECO:0000313" key="3">
    <source>
        <dbReference type="EMBL" id="KAJ1605603.1"/>
    </source>
</evidence>
<feature type="transmembrane region" description="Helical" evidence="2">
    <location>
        <begin position="33"/>
        <end position="54"/>
    </location>
</feature>
<reference evidence="3" key="1">
    <citation type="submission" date="2022-10" db="EMBL/GenBank/DDBJ databases">
        <title>Adaptive evolution leads to modifications in subtelomeric GC content in a zoonotic Cryptosporidium species.</title>
        <authorList>
            <person name="Li J."/>
            <person name="Feng Y."/>
            <person name="Xiao L."/>
        </authorList>
    </citation>
    <scope>NUCLEOTIDE SEQUENCE</scope>
    <source>
        <strain evidence="3">25894</strain>
    </source>
</reference>
<keyword evidence="2" id="KW-0472">Membrane</keyword>
<proteinExistence type="predicted"/>
<evidence type="ECO:0000256" key="2">
    <source>
        <dbReference type="SAM" id="Phobius"/>
    </source>
</evidence>
<dbReference type="Proteomes" id="UP001071777">
    <property type="component" value="Unassembled WGS sequence"/>
</dbReference>
<feature type="transmembrane region" description="Helical" evidence="2">
    <location>
        <begin position="75"/>
        <end position="95"/>
    </location>
</feature>
<dbReference type="Pfam" id="PF13367">
    <property type="entry name" value="PrsW-protease"/>
    <property type="match status" value="1"/>
</dbReference>
<comment type="caution">
    <text evidence="3">The sequence shown here is derived from an EMBL/GenBank/DDBJ whole genome shotgun (WGS) entry which is preliminary data.</text>
</comment>
<organism evidence="3 4">
    <name type="scientific">Cryptosporidium canis</name>
    <dbReference type="NCBI Taxonomy" id="195482"/>
    <lineage>
        <taxon>Eukaryota</taxon>
        <taxon>Sar</taxon>
        <taxon>Alveolata</taxon>
        <taxon>Apicomplexa</taxon>
        <taxon>Conoidasida</taxon>
        <taxon>Coccidia</taxon>
        <taxon>Eucoccidiorida</taxon>
        <taxon>Eimeriorina</taxon>
        <taxon>Cryptosporidiidae</taxon>
        <taxon>Cryptosporidium</taxon>
    </lineage>
</organism>
<keyword evidence="4" id="KW-1185">Reference proteome</keyword>
<feature type="region of interest" description="Disordered" evidence="1">
    <location>
        <begin position="175"/>
        <end position="198"/>
    </location>
</feature>
<dbReference type="InterPro" id="IPR026898">
    <property type="entry name" value="PrsW"/>
</dbReference>
<evidence type="ECO:0000256" key="1">
    <source>
        <dbReference type="SAM" id="MobiDB-lite"/>
    </source>
</evidence>
<dbReference type="EMBL" id="JAPCXB010000168">
    <property type="protein sequence ID" value="KAJ1605603.1"/>
    <property type="molecule type" value="Genomic_DNA"/>
</dbReference>
<feature type="region of interest" description="Disordered" evidence="1">
    <location>
        <begin position="277"/>
        <end position="302"/>
    </location>
</feature>
<feature type="compositionally biased region" description="Gly residues" evidence="1">
    <location>
        <begin position="283"/>
        <end position="302"/>
    </location>
</feature>
<keyword evidence="2 3" id="KW-0812">Transmembrane</keyword>